<dbReference type="AlphaFoldDB" id="A0AAW6Y247"/>
<proteinExistence type="predicted"/>
<accession>A0AAW6Y247</accession>
<protein>
    <submittedName>
        <fullName evidence="1">IS110 family transposase</fullName>
    </submittedName>
</protein>
<dbReference type="Proteomes" id="UP001230629">
    <property type="component" value="Unassembled WGS sequence"/>
</dbReference>
<organism evidence="1 2">
    <name type="scientific">Streptococcus agalactiae</name>
    <dbReference type="NCBI Taxonomy" id="1311"/>
    <lineage>
        <taxon>Bacteria</taxon>
        <taxon>Bacillati</taxon>
        <taxon>Bacillota</taxon>
        <taxon>Bacilli</taxon>
        <taxon>Lactobacillales</taxon>
        <taxon>Streptococcaceae</taxon>
        <taxon>Streptococcus</taxon>
    </lineage>
</organism>
<sequence>FPSKDFVLDLSPSELAEVIRQSTSKRISEKRVTLLSDKLTELAKQSYCAVKKTSPMIEEIKYYAQELLRLIERRQVILDEMVNLAQP</sequence>
<feature type="non-terminal residue" evidence="1">
    <location>
        <position position="87"/>
    </location>
</feature>
<comment type="caution">
    <text evidence="1">The sequence shown here is derived from an EMBL/GenBank/DDBJ whole genome shotgun (WGS) entry which is preliminary data.</text>
</comment>
<reference evidence="1" key="1">
    <citation type="submission" date="2023-05" db="EMBL/GenBank/DDBJ databases">
        <title>Cataloging the Phylogenetic Diversity of Human Bladder Bacteria.</title>
        <authorList>
            <person name="Du J."/>
        </authorList>
    </citation>
    <scope>NUCLEOTIDE SEQUENCE</scope>
    <source>
        <strain evidence="1">UMB8703</strain>
    </source>
</reference>
<name>A0AAW6Y247_STRAG</name>
<gene>
    <name evidence="1" type="ORF">QP229_12190</name>
</gene>
<dbReference type="EMBL" id="JASOIH010000434">
    <property type="protein sequence ID" value="MDK6900710.1"/>
    <property type="molecule type" value="Genomic_DNA"/>
</dbReference>
<feature type="non-terminal residue" evidence="1">
    <location>
        <position position="1"/>
    </location>
</feature>
<evidence type="ECO:0000313" key="1">
    <source>
        <dbReference type="EMBL" id="MDK6900710.1"/>
    </source>
</evidence>
<evidence type="ECO:0000313" key="2">
    <source>
        <dbReference type="Proteomes" id="UP001230629"/>
    </source>
</evidence>